<dbReference type="EMBL" id="JAFBEH010000008">
    <property type="protein sequence ID" value="MBM7642286.1"/>
    <property type="molecule type" value="Genomic_DNA"/>
</dbReference>
<feature type="signal peptide" evidence="1">
    <location>
        <begin position="1"/>
        <end position="22"/>
    </location>
</feature>
<feature type="chain" id="PRO_5045283981" evidence="1">
    <location>
        <begin position="23"/>
        <end position="214"/>
    </location>
</feature>
<gene>
    <name evidence="3" type="ORF">JOC28_000581</name>
</gene>
<dbReference type="InterPro" id="IPR040876">
    <property type="entry name" value="Spa1_C"/>
</dbReference>
<reference evidence="3 4" key="1">
    <citation type="submission" date="2021-01" db="EMBL/GenBank/DDBJ databases">
        <title>Genomic Encyclopedia of Type Strains, Phase IV (KMG-IV): sequencing the most valuable type-strain genomes for metagenomic binning, comparative biology and taxonomic classification.</title>
        <authorList>
            <person name="Goeker M."/>
        </authorList>
    </citation>
    <scope>NUCLEOTIDE SEQUENCE [LARGE SCALE GENOMIC DNA]</scope>
    <source>
        <strain evidence="3 4">DSM 27382</strain>
    </source>
</reference>
<comment type="caution">
    <text evidence="3">The sequence shown here is derived from an EMBL/GenBank/DDBJ whole genome shotgun (WGS) entry which is preliminary data.</text>
</comment>
<feature type="domain" description="Lantibiotic immunity protein Spa1 C-terminal" evidence="2">
    <location>
        <begin position="116"/>
        <end position="208"/>
    </location>
</feature>
<keyword evidence="3" id="KW-0449">Lipoprotein</keyword>
<protein>
    <submittedName>
        <fullName evidence="3">Major membrane immunogen (Membrane-anchored lipoprotein)</fullName>
    </submittedName>
</protein>
<keyword evidence="1" id="KW-0732">Signal</keyword>
<organism evidence="3 4">
    <name type="scientific">Streptococcus loxodontisalivarius</name>
    <dbReference type="NCBI Taxonomy" id="1349415"/>
    <lineage>
        <taxon>Bacteria</taxon>
        <taxon>Bacillati</taxon>
        <taxon>Bacillota</taxon>
        <taxon>Bacilli</taxon>
        <taxon>Lactobacillales</taxon>
        <taxon>Streptococcaceae</taxon>
        <taxon>Streptococcus</taxon>
    </lineage>
</organism>
<sequence length="214" mass="24064">MIKKVSLLIAALFLLTACQSTGVTFSKDYQEVTFSGQTYQIDQQKVSQSELEKSVKAVYKLVIKDETSLAINGIYASKEGLVIGIDDDYYRLVKDSSSPLDLETLLEGKSHQHFQISDEDCHFLVSDEKKWQISDTVVGEESLTDYVSNLSESRTFDSQTGKVLTNEDLNRIDWGGKDIAERETWFYGDIYQTADGGFAVDINGAYHRLIEDKA</sequence>
<evidence type="ECO:0000256" key="1">
    <source>
        <dbReference type="SAM" id="SignalP"/>
    </source>
</evidence>
<dbReference type="Gene3D" id="2.170.150.60">
    <property type="match status" value="1"/>
</dbReference>
<dbReference type="PROSITE" id="PS51257">
    <property type="entry name" value="PROKAR_LIPOPROTEIN"/>
    <property type="match status" value="1"/>
</dbReference>
<dbReference type="NCBIfam" id="NF033433">
    <property type="entry name" value="NisI_immun_dup"/>
    <property type="match status" value="1"/>
</dbReference>
<evidence type="ECO:0000313" key="3">
    <source>
        <dbReference type="EMBL" id="MBM7642286.1"/>
    </source>
</evidence>
<proteinExistence type="predicted"/>
<evidence type="ECO:0000259" key="2">
    <source>
        <dbReference type="Pfam" id="PF18218"/>
    </source>
</evidence>
<dbReference type="RefSeq" id="WP_205009137.1">
    <property type="nucleotide sequence ID" value="NZ_JAFBEH010000008.1"/>
</dbReference>
<name>A0ABS2PQF7_9STRE</name>
<accession>A0ABS2PQF7</accession>
<dbReference type="Proteomes" id="UP000697472">
    <property type="component" value="Unassembled WGS sequence"/>
</dbReference>
<evidence type="ECO:0000313" key="4">
    <source>
        <dbReference type="Proteomes" id="UP000697472"/>
    </source>
</evidence>
<keyword evidence="4" id="KW-1185">Reference proteome</keyword>
<dbReference type="Pfam" id="PF18218">
    <property type="entry name" value="Spa1_C"/>
    <property type="match status" value="1"/>
</dbReference>